<sequence length="106" mass="12167">MAVRDGRTRDLKRRLQRHHLSGRCASSFIVMHTRTSTISAAQNRYQNHHRKLTATISTTTPNKTQPKIPKTMAAGSNCHEDLKRHAYQGRRSIPMPAPLLLREKRD</sequence>
<evidence type="ECO:0000313" key="1">
    <source>
        <dbReference type="EMBL" id="CAA3002680.1"/>
    </source>
</evidence>
<keyword evidence="2" id="KW-1185">Reference proteome</keyword>
<accession>A0A8S0TC90</accession>
<dbReference type="Proteomes" id="UP000594638">
    <property type="component" value="Unassembled WGS sequence"/>
</dbReference>
<reference evidence="1 2" key="1">
    <citation type="submission" date="2019-12" db="EMBL/GenBank/DDBJ databases">
        <authorList>
            <person name="Alioto T."/>
            <person name="Alioto T."/>
            <person name="Gomez Garrido J."/>
        </authorList>
    </citation>
    <scope>NUCLEOTIDE SEQUENCE [LARGE SCALE GENOMIC DNA]</scope>
</reference>
<name>A0A8S0TC90_OLEEU</name>
<gene>
    <name evidence="1" type="ORF">OLEA9_A053992</name>
</gene>
<evidence type="ECO:0000313" key="2">
    <source>
        <dbReference type="Proteomes" id="UP000594638"/>
    </source>
</evidence>
<proteinExistence type="predicted"/>
<organism evidence="1 2">
    <name type="scientific">Olea europaea subsp. europaea</name>
    <dbReference type="NCBI Taxonomy" id="158383"/>
    <lineage>
        <taxon>Eukaryota</taxon>
        <taxon>Viridiplantae</taxon>
        <taxon>Streptophyta</taxon>
        <taxon>Embryophyta</taxon>
        <taxon>Tracheophyta</taxon>
        <taxon>Spermatophyta</taxon>
        <taxon>Magnoliopsida</taxon>
        <taxon>eudicotyledons</taxon>
        <taxon>Gunneridae</taxon>
        <taxon>Pentapetalae</taxon>
        <taxon>asterids</taxon>
        <taxon>lamiids</taxon>
        <taxon>Lamiales</taxon>
        <taxon>Oleaceae</taxon>
        <taxon>Oleeae</taxon>
        <taxon>Olea</taxon>
    </lineage>
</organism>
<comment type="caution">
    <text evidence="1">The sequence shown here is derived from an EMBL/GenBank/DDBJ whole genome shotgun (WGS) entry which is preliminary data.</text>
</comment>
<protein>
    <submittedName>
        <fullName evidence="1">Uncharacterized protein</fullName>
    </submittedName>
</protein>
<dbReference type="AlphaFoldDB" id="A0A8S0TC90"/>
<dbReference type="Gramene" id="OE9A053992T1">
    <property type="protein sequence ID" value="OE9A053992C1"/>
    <property type="gene ID" value="OE9A053992"/>
</dbReference>
<dbReference type="EMBL" id="CACTIH010005865">
    <property type="protein sequence ID" value="CAA3002680.1"/>
    <property type="molecule type" value="Genomic_DNA"/>
</dbReference>